<feature type="transmembrane region" description="Helical" evidence="6">
    <location>
        <begin position="122"/>
        <end position="144"/>
    </location>
</feature>
<dbReference type="InterPro" id="IPR036259">
    <property type="entry name" value="MFS_trans_sf"/>
</dbReference>
<accession>A0A226F563</accession>
<evidence type="ECO:0000313" key="8">
    <source>
        <dbReference type="EMBL" id="OXA64945.1"/>
    </source>
</evidence>
<comment type="subcellular location">
    <subcellularLocation>
        <location evidence="1">Membrane</location>
        <topology evidence="1">Multi-pass membrane protein</topology>
    </subcellularLocation>
</comment>
<dbReference type="GO" id="GO:0016020">
    <property type="term" value="C:membrane"/>
    <property type="evidence" value="ECO:0007669"/>
    <property type="project" value="UniProtKB-SubCell"/>
</dbReference>
<dbReference type="OrthoDB" id="5296287at2759"/>
<evidence type="ECO:0000256" key="6">
    <source>
        <dbReference type="SAM" id="Phobius"/>
    </source>
</evidence>
<name>A0A226F563_FOLCA</name>
<evidence type="ECO:0000256" key="3">
    <source>
        <dbReference type="ARBA" id="ARBA00022989"/>
    </source>
</evidence>
<keyword evidence="3 6" id="KW-1133">Transmembrane helix</keyword>
<comment type="caution">
    <text evidence="8">The sequence shown here is derived from an EMBL/GenBank/DDBJ whole genome shotgun (WGS) entry which is preliminary data.</text>
</comment>
<protein>
    <recommendedName>
        <fullName evidence="7">Major facilitator superfamily (MFS) profile domain-containing protein</fullName>
    </recommendedName>
</protein>
<evidence type="ECO:0000313" key="9">
    <source>
        <dbReference type="Proteomes" id="UP000198287"/>
    </source>
</evidence>
<keyword evidence="9" id="KW-1185">Reference proteome</keyword>
<feature type="transmembrane region" description="Helical" evidence="6">
    <location>
        <begin position="183"/>
        <end position="203"/>
    </location>
</feature>
<feature type="transmembrane region" description="Helical" evidence="6">
    <location>
        <begin position="156"/>
        <end position="177"/>
    </location>
</feature>
<dbReference type="GO" id="GO:0022857">
    <property type="term" value="F:transmembrane transporter activity"/>
    <property type="evidence" value="ECO:0007669"/>
    <property type="project" value="InterPro"/>
</dbReference>
<organism evidence="8 9">
    <name type="scientific">Folsomia candida</name>
    <name type="common">Springtail</name>
    <dbReference type="NCBI Taxonomy" id="158441"/>
    <lineage>
        <taxon>Eukaryota</taxon>
        <taxon>Metazoa</taxon>
        <taxon>Ecdysozoa</taxon>
        <taxon>Arthropoda</taxon>
        <taxon>Hexapoda</taxon>
        <taxon>Collembola</taxon>
        <taxon>Entomobryomorpha</taxon>
        <taxon>Isotomoidea</taxon>
        <taxon>Isotomidae</taxon>
        <taxon>Proisotominae</taxon>
        <taxon>Folsomia</taxon>
    </lineage>
</organism>
<feature type="region of interest" description="Disordered" evidence="5">
    <location>
        <begin position="238"/>
        <end position="261"/>
    </location>
</feature>
<dbReference type="OMA" id="THINHEH"/>
<dbReference type="InterPro" id="IPR020846">
    <property type="entry name" value="MFS_dom"/>
</dbReference>
<dbReference type="AlphaFoldDB" id="A0A226F563"/>
<dbReference type="PANTHER" id="PTHR24064">
    <property type="entry name" value="SOLUTE CARRIER FAMILY 22 MEMBER"/>
    <property type="match status" value="1"/>
</dbReference>
<gene>
    <name evidence="8" type="ORF">Fcan01_03524</name>
</gene>
<dbReference type="PROSITE" id="PS50850">
    <property type="entry name" value="MFS"/>
    <property type="match status" value="1"/>
</dbReference>
<evidence type="ECO:0000256" key="4">
    <source>
        <dbReference type="ARBA" id="ARBA00023136"/>
    </source>
</evidence>
<dbReference type="InterPro" id="IPR011701">
    <property type="entry name" value="MFS"/>
</dbReference>
<evidence type="ECO:0000256" key="2">
    <source>
        <dbReference type="ARBA" id="ARBA00022692"/>
    </source>
</evidence>
<feature type="transmembrane region" description="Helical" evidence="6">
    <location>
        <begin position="97"/>
        <end position="116"/>
    </location>
</feature>
<dbReference type="EMBL" id="LNIX01000001">
    <property type="protein sequence ID" value="OXA64945.1"/>
    <property type="molecule type" value="Genomic_DNA"/>
</dbReference>
<feature type="transmembrane region" description="Helical" evidence="6">
    <location>
        <begin position="40"/>
        <end position="57"/>
    </location>
</feature>
<feature type="transmembrane region" description="Helical" evidence="6">
    <location>
        <begin position="69"/>
        <end position="90"/>
    </location>
</feature>
<feature type="domain" description="Major facilitator superfamily (MFS) profile" evidence="7">
    <location>
        <begin position="1"/>
        <end position="208"/>
    </location>
</feature>
<keyword evidence="2 6" id="KW-0812">Transmembrane</keyword>
<dbReference type="SUPFAM" id="SSF103473">
    <property type="entry name" value="MFS general substrate transporter"/>
    <property type="match status" value="1"/>
</dbReference>
<keyword evidence="4 6" id="KW-0472">Membrane</keyword>
<evidence type="ECO:0000259" key="7">
    <source>
        <dbReference type="PROSITE" id="PS50850"/>
    </source>
</evidence>
<dbReference type="Gene3D" id="1.20.1250.20">
    <property type="entry name" value="MFS general substrate transporter like domains"/>
    <property type="match status" value="1"/>
</dbReference>
<dbReference type="Pfam" id="PF07690">
    <property type="entry name" value="MFS_1"/>
    <property type="match status" value="1"/>
</dbReference>
<proteinExistence type="predicted"/>
<feature type="compositionally biased region" description="Acidic residues" evidence="5">
    <location>
        <begin position="238"/>
        <end position="248"/>
    </location>
</feature>
<sequence length="261" mass="28800">MADRNGMIFPSDLEINLPPPNAHRGHLCDLFRRRKTTVSTLVQLYSWFVNSVVYYGLTLASDKLGSNIYVSTMLSGIVELPAYFITALLIDWLGRRLPLSIFMVIGGISCILIEVINHPEVIFILALVGKLCIAASFAIIYIHSAELFPTVIRNSGLGLCSLFARVGGIVAPFISLADSVETSLQFTIFGILSLSSGLLNLLLEETLNRTLPETLDDLKGESNLRNVRGRYARLASDELEQSEEETNDSSEIYKSSHMLAT</sequence>
<evidence type="ECO:0000256" key="5">
    <source>
        <dbReference type="SAM" id="MobiDB-lite"/>
    </source>
</evidence>
<dbReference type="Proteomes" id="UP000198287">
    <property type="component" value="Unassembled WGS sequence"/>
</dbReference>
<evidence type="ECO:0000256" key="1">
    <source>
        <dbReference type="ARBA" id="ARBA00004141"/>
    </source>
</evidence>
<reference evidence="8 9" key="1">
    <citation type="submission" date="2015-12" db="EMBL/GenBank/DDBJ databases">
        <title>The genome of Folsomia candida.</title>
        <authorList>
            <person name="Faddeeva A."/>
            <person name="Derks M.F."/>
            <person name="Anvar Y."/>
            <person name="Smit S."/>
            <person name="Van Straalen N."/>
            <person name="Roelofs D."/>
        </authorList>
    </citation>
    <scope>NUCLEOTIDE SEQUENCE [LARGE SCALE GENOMIC DNA]</scope>
    <source>
        <strain evidence="8 9">VU population</strain>
        <tissue evidence="8">Whole body</tissue>
    </source>
</reference>